<evidence type="ECO:0000313" key="4">
    <source>
        <dbReference type="Proteomes" id="UP000177521"/>
    </source>
</evidence>
<dbReference type="GO" id="GO:0016757">
    <property type="term" value="F:glycosyltransferase activity"/>
    <property type="evidence" value="ECO:0007669"/>
    <property type="project" value="InterPro"/>
</dbReference>
<evidence type="ECO:0000259" key="2">
    <source>
        <dbReference type="Pfam" id="PF13439"/>
    </source>
</evidence>
<feature type="domain" description="Glycosyl transferase family 1" evidence="1">
    <location>
        <begin position="240"/>
        <end position="392"/>
    </location>
</feature>
<protein>
    <recommendedName>
        <fullName evidence="5">4-alpha-glucanotransferase</fullName>
    </recommendedName>
</protein>
<dbReference type="CDD" id="cd03801">
    <property type="entry name" value="GT4_PimA-like"/>
    <property type="match status" value="1"/>
</dbReference>
<dbReference type="Pfam" id="PF00534">
    <property type="entry name" value="Glycos_transf_1"/>
    <property type="match status" value="1"/>
</dbReference>
<dbReference type="AlphaFoldDB" id="A0A1F4XM94"/>
<dbReference type="SUPFAM" id="SSF53756">
    <property type="entry name" value="UDP-Glycosyltransferase/glycogen phosphorylase"/>
    <property type="match status" value="1"/>
</dbReference>
<dbReference type="Gene3D" id="3.40.50.2000">
    <property type="entry name" value="Glycogen Phosphorylase B"/>
    <property type="match status" value="2"/>
</dbReference>
<evidence type="ECO:0008006" key="5">
    <source>
        <dbReference type="Google" id="ProtNLM"/>
    </source>
</evidence>
<gene>
    <name evidence="3" type="ORF">A2788_00355</name>
</gene>
<dbReference type="InterPro" id="IPR001296">
    <property type="entry name" value="Glyco_trans_1"/>
</dbReference>
<evidence type="ECO:0000259" key="1">
    <source>
        <dbReference type="Pfam" id="PF00534"/>
    </source>
</evidence>
<dbReference type="PANTHER" id="PTHR45947:SF3">
    <property type="entry name" value="SULFOQUINOVOSYL TRANSFERASE SQD2"/>
    <property type="match status" value="1"/>
</dbReference>
<reference evidence="3 4" key="1">
    <citation type="journal article" date="2016" name="Nat. Commun.">
        <title>Thousands of microbial genomes shed light on interconnected biogeochemical processes in an aquifer system.</title>
        <authorList>
            <person name="Anantharaman K."/>
            <person name="Brown C.T."/>
            <person name="Hug L.A."/>
            <person name="Sharon I."/>
            <person name="Castelle C.J."/>
            <person name="Probst A.J."/>
            <person name="Thomas B.C."/>
            <person name="Singh A."/>
            <person name="Wilkins M.J."/>
            <person name="Karaoz U."/>
            <person name="Brodie E.L."/>
            <person name="Williams K.H."/>
            <person name="Hubbard S.S."/>
            <person name="Banfield J.F."/>
        </authorList>
    </citation>
    <scope>NUCLEOTIDE SEQUENCE [LARGE SCALE GENOMIC DNA]</scope>
</reference>
<evidence type="ECO:0000313" key="3">
    <source>
        <dbReference type="EMBL" id="OGC82728.1"/>
    </source>
</evidence>
<dbReference type="Proteomes" id="UP000177521">
    <property type="component" value="Unassembled WGS sequence"/>
</dbReference>
<sequence length="428" mass="47730">MRVLMFGWEFPPYHAGGLGPACQGLTKGLSAHGVEVTFVVPRLPGAVTDKFLRVMDAENWAENQDQTIPGLKYMPIEAALLPYVTPESYGELQEKINQARGKEAKGGEIYGRNLFAEVKRFAILAGMIAKQEDFVLIHAHDWMTYPAGIAAKQATGKPLVLHVHATEFERTDGHPNQVIYEIERAGFAAADLIVPVGQWMKAKIVERYGIDPAKIVPLHNAVDITPEDMQQRLEKLSPLDKVVLFVGRVTIQKGPEFFLQTAKRVLEVDPKVTFIMVGSGDMLNYIIEQTAAMDLADKFIFPGFLKGEALKKIFALADVFVMPSVAEPFGLVPLEAMQRGVPAIISKQSGVAEMFENALKVDFWDIDEMANKILGLLEHAPLRKEMVRNGQKELTGISWQKQGAKMAEIYQRVLQSIKNRPRKTKHKN</sequence>
<dbReference type="InterPro" id="IPR050194">
    <property type="entry name" value="Glycosyltransferase_grp1"/>
</dbReference>
<dbReference type="PANTHER" id="PTHR45947">
    <property type="entry name" value="SULFOQUINOVOSYL TRANSFERASE SQD2"/>
    <property type="match status" value="1"/>
</dbReference>
<proteinExistence type="predicted"/>
<accession>A0A1F4XM94</accession>
<name>A0A1F4XM94_9BACT</name>
<dbReference type="Pfam" id="PF13439">
    <property type="entry name" value="Glyco_transf_4"/>
    <property type="match status" value="1"/>
</dbReference>
<dbReference type="EMBL" id="MEWS01000009">
    <property type="protein sequence ID" value="OGC82728.1"/>
    <property type="molecule type" value="Genomic_DNA"/>
</dbReference>
<feature type="domain" description="Glycosyltransferase subfamily 4-like N-terminal" evidence="2">
    <location>
        <begin position="16"/>
        <end position="224"/>
    </location>
</feature>
<dbReference type="InterPro" id="IPR028098">
    <property type="entry name" value="Glyco_trans_4-like_N"/>
</dbReference>
<comment type="caution">
    <text evidence="3">The sequence shown here is derived from an EMBL/GenBank/DDBJ whole genome shotgun (WGS) entry which is preliminary data.</text>
</comment>
<organism evidence="3 4">
    <name type="scientific">Candidatus Abawacabacteria bacterium RIFCSPHIGHO2_01_FULL_46_8</name>
    <dbReference type="NCBI Taxonomy" id="1817815"/>
    <lineage>
        <taxon>Bacteria</taxon>
        <taxon>Candidatus Abawacaibacteriota</taxon>
    </lineage>
</organism>